<dbReference type="Gene3D" id="3.40.50.1240">
    <property type="entry name" value="Phosphoglycerate mutase-like"/>
    <property type="match status" value="1"/>
</dbReference>
<accession>A0A9W5REZ4</accession>
<dbReference type="InterPro" id="IPR029033">
    <property type="entry name" value="His_PPase_superfam"/>
</dbReference>
<dbReference type="PANTHER" id="PTHR21340:SF0">
    <property type="entry name" value="BIS(5'-NUCLEOSYL)-TETRAPHOSPHATASE [ASYMMETRICAL]"/>
    <property type="match status" value="1"/>
</dbReference>
<comment type="caution">
    <text evidence="3">The sequence shown here is derived from an EMBL/GenBank/DDBJ whole genome shotgun (WGS) entry which is preliminary data.</text>
</comment>
<dbReference type="SUPFAM" id="SSF53254">
    <property type="entry name" value="Phosphoglycerate mutase-like"/>
    <property type="match status" value="1"/>
</dbReference>
<dbReference type="Proteomes" id="UP000014387">
    <property type="component" value="Unassembled WGS sequence"/>
</dbReference>
<dbReference type="PROSITE" id="PS51462">
    <property type="entry name" value="NUDIX"/>
    <property type="match status" value="1"/>
</dbReference>
<gene>
    <name evidence="3" type="ORF">HMPREF9238_00910</name>
</gene>
<dbReference type="EMBL" id="AGWN01000001">
    <property type="protein sequence ID" value="EPD31150.1"/>
    <property type="molecule type" value="Genomic_DNA"/>
</dbReference>
<dbReference type="PANTHER" id="PTHR21340">
    <property type="entry name" value="DIADENOSINE 5,5-P1,P4-TETRAPHOSPHATE PYROPHOSPHOHYDROLASE MUTT"/>
    <property type="match status" value="1"/>
</dbReference>
<dbReference type="CDD" id="cd03673">
    <property type="entry name" value="NUDIX_Ap6A_hydrolase"/>
    <property type="match status" value="1"/>
</dbReference>
<name>A0A9W5REZ4_9ACTO</name>
<keyword evidence="4" id="KW-1185">Reference proteome</keyword>
<evidence type="ECO:0000256" key="1">
    <source>
        <dbReference type="ARBA" id="ARBA00022801"/>
    </source>
</evidence>
<evidence type="ECO:0000313" key="4">
    <source>
        <dbReference type="Proteomes" id="UP000014387"/>
    </source>
</evidence>
<feature type="domain" description="Nudix hydrolase" evidence="2">
    <location>
        <begin position="1"/>
        <end position="134"/>
    </location>
</feature>
<dbReference type="InterPro" id="IPR051325">
    <property type="entry name" value="Nudix_hydrolase_domain"/>
</dbReference>
<protein>
    <recommendedName>
        <fullName evidence="2">Nudix hydrolase domain-containing protein</fullName>
    </recommendedName>
</protein>
<proteinExistence type="predicted"/>
<dbReference type="InterPro" id="IPR015797">
    <property type="entry name" value="NUDIX_hydrolase-like_dom_sf"/>
</dbReference>
<dbReference type="InterPro" id="IPR000086">
    <property type="entry name" value="NUDIX_hydrolase_dom"/>
</dbReference>
<dbReference type="Pfam" id="PF00300">
    <property type="entry name" value="His_Phos_1"/>
    <property type="match status" value="1"/>
</dbReference>
<dbReference type="SUPFAM" id="SSF55811">
    <property type="entry name" value="Nudix"/>
    <property type="match status" value="1"/>
</dbReference>
<dbReference type="SMART" id="SM00855">
    <property type="entry name" value="PGAM"/>
    <property type="match status" value="1"/>
</dbReference>
<dbReference type="Gene3D" id="3.90.79.10">
    <property type="entry name" value="Nucleoside Triphosphate Pyrophosphohydrolase"/>
    <property type="match status" value="1"/>
</dbReference>
<keyword evidence="1" id="KW-0378">Hydrolase</keyword>
<reference evidence="3 4" key="1">
    <citation type="submission" date="2013-05" db="EMBL/GenBank/DDBJ databases">
        <title>The Genome Sequence of Actinomyces europaeus ACS-120-V-COL10B.</title>
        <authorList>
            <consortium name="The Broad Institute Genomics Platform"/>
            <person name="Earl A."/>
            <person name="Ward D."/>
            <person name="Feldgarden M."/>
            <person name="Gevers D."/>
            <person name="Saerens B."/>
            <person name="Vaneechoutte M."/>
            <person name="Walker B."/>
            <person name="Young S."/>
            <person name="Zeng Q."/>
            <person name="Gargeya S."/>
            <person name="Fitzgerald M."/>
            <person name="Haas B."/>
            <person name="Abouelleil A."/>
            <person name="Allen A.W."/>
            <person name="Alvarado L."/>
            <person name="Arachchi H.M."/>
            <person name="Berlin A.M."/>
            <person name="Chapman S.B."/>
            <person name="Gainer-Dewar J."/>
            <person name="Goldberg J."/>
            <person name="Griggs A."/>
            <person name="Gujja S."/>
            <person name="Hansen M."/>
            <person name="Howarth C."/>
            <person name="Imamovic A."/>
            <person name="Ireland A."/>
            <person name="Larimer J."/>
            <person name="McCowan C."/>
            <person name="Murphy C."/>
            <person name="Pearson M."/>
            <person name="Poon T.W."/>
            <person name="Priest M."/>
            <person name="Roberts A."/>
            <person name="Saif S."/>
            <person name="Shea T."/>
            <person name="Sisk P."/>
            <person name="Sykes S."/>
            <person name="Wortman J."/>
            <person name="Nusbaum C."/>
            <person name="Birren B."/>
        </authorList>
    </citation>
    <scope>NUCLEOTIDE SEQUENCE [LARGE SCALE GENOMIC DNA]</scope>
    <source>
        <strain evidence="3 4">ACS-120-V-Col10b</strain>
    </source>
</reference>
<evidence type="ECO:0000259" key="2">
    <source>
        <dbReference type="PROSITE" id="PS51462"/>
    </source>
</evidence>
<dbReference type="GO" id="GO:0004081">
    <property type="term" value="F:bis(5'-nucleosyl)-tetraphosphatase (asymmetrical) activity"/>
    <property type="evidence" value="ECO:0007669"/>
    <property type="project" value="TreeGrafter"/>
</dbReference>
<dbReference type="InterPro" id="IPR013078">
    <property type="entry name" value="His_Pase_superF_clade-1"/>
</dbReference>
<dbReference type="Pfam" id="PF00293">
    <property type="entry name" value="NUDIX"/>
    <property type="match status" value="1"/>
</dbReference>
<evidence type="ECO:0000313" key="3">
    <source>
        <dbReference type="EMBL" id="EPD31150.1"/>
    </source>
</evidence>
<sequence length="317" mass="35188">MPVEFGREYKADEIEVLIVHRPRYDDWSWPKGKAEVNEPLIAAGVREVEEETGVLVQMHAPLNTQRYRLGSGQTKEVHYWIGTPVTHGGVERSRIPVIPAPTKEIDSTRWVDPRTALEMLTRRGDRRLLDDVISRAESGRLVTATLAIVRHGAALTRAQWDGAEAKRPLNRTGVVEALDLVDIFSALGVSRLLSSPWVRCRSSLEPYAAAAGLNLVTAQELTQEQAQAAPDEAAKVIERLVQRPAEPVVVCGHRPALPVMFEPLQAIAASQLTRQIPAEDPYLRPAQMLVAHVAYPVSTAKTPEIVAFETQRTIKRF</sequence>
<dbReference type="GO" id="GO:0006167">
    <property type="term" value="P:AMP biosynthetic process"/>
    <property type="evidence" value="ECO:0007669"/>
    <property type="project" value="TreeGrafter"/>
</dbReference>
<dbReference type="GO" id="GO:0006754">
    <property type="term" value="P:ATP biosynthetic process"/>
    <property type="evidence" value="ECO:0007669"/>
    <property type="project" value="TreeGrafter"/>
</dbReference>
<organism evidence="3 4">
    <name type="scientific">Gleimia europaea ACS-120-V-Col10b</name>
    <dbReference type="NCBI Taxonomy" id="883069"/>
    <lineage>
        <taxon>Bacteria</taxon>
        <taxon>Bacillati</taxon>
        <taxon>Actinomycetota</taxon>
        <taxon>Actinomycetes</taxon>
        <taxon>Actinomycetales</taxon>
        <taxon>Actinomycetaceae</taxon>
        <taxon>Gleimia</taxon>
    </lineage>
</organism>
<dbReference type="AlphaFoldDB" id="A0A9W5REZ4"/>